<dbReference type="AlphaFoldDB" id="A0A2G9HR46"/>
<proteinExistence type="predicted"/>
<dbReference type="SUPFAM" id="SSF49562">
    <property type="entry name" value="C2 domain (Calcium/lipid-binding domain, CaLB)"/>
    <property type="match status" value="3"/>
</dbReference>
<dbReference type="OrthoDB" id="67700at2759"/>
<dbReference type="InterPro" id="IPR035892">
    <property type="entry name" value="C2_domain_sf"/>
</dbReference>
<keyword evidence="3" id="KW-1185">Reference proteome</keyword>
<organism evidence="2 3">
    <name type="scientific">Handroanthus impetiginosus</name>
    <dbReference type="NCBI Taxonomy" id="429701"/>
    <lineage>
        <taxon>Eukaryota</taxon>
        <taxon>Viridiplantae</taxon>
        <taxon>Streptophyta</taxon>
        <taxon>Embryophyta</taxon>
        <taxon>Tracheophyta</taxon>
        <taxon>Spermatophyta</taxon>
        <taxon>Magnoliopsida</taxon>
        <taxon>eudicotyledons</taxon>
        <taxon>Gunneridae</taxon>
        <taxon>Pentapetalae</taxon>
        <taxon>asterids</taxon>
        <taxon>lamiids</taxon>
        <taxon>Lamiales</taxon>
        <taxon>Bignoniaceae</taxon>
        <taxon>Crescentiina</taxon>
        <taxon>Tabebuia alliance</taxon>
        <taxon>Handroanthus</taxon>
    </lineage>
</organism>
<dbReference type="PANTHER" id="PTHR31425:SF50">
    <property type="entry name" value="FT-INTERACTING PROTEIN 3-RELATED"/>
    <property type="match status" value="1"/>
</dbReference>
<reference evidence="3" key="1">
    <citation type="journal article" date="2018" name="Gigascience">
        <title>Genome assembly of the Pink Ipe (Handroanthus impetiginosus, Bignoniaceae), a highly valued, ecologically keystone Neotropical timber forest tree.</title>
        <authorList>
            <person name="Silva-Junior O.B."/>
            <person name="Grattapaglia D."/>
            <person name="Novaes E."/>
            <person name="Collevatti R.G."/>
        </authorList>
    </citation>
    <scope>NUCLEOTIDE SEQUENCE [LARGE SCALE GENOMIC DNA]</scope>
    <source>
        <strain evidence="3">cv. UFG-1</strain>
    </source>
</reference>
<dbReference type="InterPro" id="IPR047259">
    <property type="entry name" value="QUIRKY-like"/>
</dbReference>
<comment type="caution">
    <text evidence="2">The sequence shown here is derived from an EMBL/GenBank/DDBJ whole genome shotgun (WGS) entry which is preliminary data.</text>
</comment>
<sequence length="404" mass="46861">MEVNASLHGWKFTGEKFKNTHDLVKQIQWLYIRVVKTISLPQNNVTGNCDPCVVANYNHTTHHVEKNSNAKWNQVIVQDKGVVNDDFIRQVVFDLSEIPNMVAQDGPPAPQWCGLEDKKNRKTKGELLLAVWMGAETDAHDDQGWHPEVFVKDALGNQALRTRVSMSRSINPMWNEELMFVAAEPFEVQLGSNNDEVLGRCLIPLQYVDRRFDHKPVNMRWYHLEKYVVDESEEKEVKFASVINMRICLEGRYHVYDEPTHRSSDKDNHSFDPMWNEQYTWEVFNPCAIVTIGVFDNCGLQDGDKSERDSRVGRVRIRLSTLERTLHNLMYRGTQIISMRLSRAEPPLRKKVVNYILDVAYNRSKANALRIIGLLNGLTAFRKWFDEIRNWKSPVTTVIIHILL</sequence>
<gene>
    <name evidence="2" type="ORF">CDL12_07322</name>
</gene>
<dbReference type="STRING" id="429701.A0A2G9HR46"/>
<dbReference type="Gene3D" id="2.60.40.150">
    <property type="entry name" value="C2 domain"/>
    <property type="match status" value="3"/>
</dbReference>
<evidence type="ECO:0000313" key="2">
    <source>
        <dbReference type="EMBL" id="PIN19997.1"/>
    </source>
</evidence>
<evidence type="ECO:0000259" key="1">
    <source>
        <dbReference type="Pfam" id="PF00168"/>
    </source>
</evidence>
<feature type="domain" description="C2" evidence="1">
    <location>
        <begin position="30"/>
        <end position="94"/>
    </location>
</feature>
<dbReference type="Pfam" id="PF00168">
    <property type="entry name" value="C2"/>
    <property type="match status" value="3"/>
</dbReference>
<dbReference type="EMBL" id="NKXS01001189">
    <property type="protein sequence ID" value="PIN19997.1"/>
    <property type="molecule type" value="Genomic_DNA"/>
</dbReference>
<feature type="domain" description="C2" evidence="1">
    <location>
        <begin position="142"/>
        <end position="224"/>
    </location>
</feature>
<protein>
    <recommendedName>
        <fullName evidence="1">C2 domain-containing protein</fullName>
    </recommendedName>
</protein>
<feature type="domain" description="C2" evidence="1">
    <location>
        <begin position="261"/>
        <end position="324"/>
    </location>
</feature>
<dbReference type="PANTHER" id="PTHR31425">
    <property type="entry name" value="PHOSPHORIBOSYLANTHRANILATE TRANSFERASE ISOFORM 1"/>
    <property type="match status" value="1"/>
</dbReference>
<name>A0A2G9HR46_9LAMI</name>
<evidence type="ECO:0000313" key="3">
    <source>
        <dbReference type="Proteomes" id="UP000231279"/>
    </source>
</evidence>
<dbReference type="InterPro" id="IPR000008">
    <property type="entry name" value="C2_dom"/>
</dbReference>
<dbReference type="Proteomes" id="UP000231279">
    <property type="component" value="Unassembled WGS sequence"/>
</dbReference>
<accession>A0A2G9HR46</accession>